<dbReference type="GO" id="GO:0008897">
    <property type="term" value="F:holo-[acyl-carrier-protein] synthase activity"/>
    <property type="evidence" value="ECO:0007669"/>
    <property type="project" value="UniProtKB-EC"/>
</dbReference>
<evidence type="ECO:0000256" key="6">
    <source>
        <dbReference type="ARBA" id="ARBA00023098"/>
    </source>
</evidence>
<dbReference type="InterPro" id="IPR004568">
    <property type="entry name" value="Ppantetheine-prot_Trfase_dom"/>
</dbReference>
<dbReference type="NCBIfam" id="TIGR00516">
    <property type="entry name" value="acpS"/>
    <property type="match status" value="1"/>
</dbReference>
<dbReference type="EC" id="2.7.8.7" evidence="8"/>
<comment type="caution">
    <text evidence="10">The sequence shown here is derived from an EMBL/GenBank/DDBJ whole genome shotgun (WGS) entry which is preliminary data.</text>
</comment>
<dbReference type="Gene3D" id="3.90.470.20">
    <property type="entry name" value="4'-phosphopantetheinyl transferase domain"/>
    <property type="match status" value="1"/>
</dbReference>
<organism evidence="10 11">
    <name type="scientific">Agromyces indicus</name>
    <dbReference type="NCBI Taxonomy" id="758919"/>
    <lineage>
        <taxon>Bacteria</taxon>
        <taxon>Bacillati</taxon>
        <taxon>Actinomycetota</taxon>
        <taxon>Actinomycetes</taxon>
        <taxon>Micrococcales</taxon>
        <taxon>Microbacteriaceae</taxon>
        <taxon>Agromyces</taxon>
    </lineage>
</organism>
<dbReference type="SUPFAM" id="SSF56214">
    <property type="entry name" value="4'-phosphopantetheinyl transferase"/>
    <property type="match status" value="1"/>
</dbReference>
<sequence>MIAGIGIDVVDIARFERSLERTPALRDRLFAESERNRPARSLAARFAAKEALIKALGGHAVIRWHDMRIVNDADGNPDFALSGALSRHVADLGIDRVHLSMSHDAGIASAFVVLERAETRGTTP</sequence>
<evidence type="ECO:0000313" key="10">
    <source>
        <dbReference type="EMBL" id="MDR5692522.1"/>
    </source>
</evidence>
<comment type="cofactor">
    <cofactor evidence="8">
        <name>Mg(2+)</name>
        <dbReference type="ChEBI" id="CHEBI:18420"/>
    </cofactor>
</comment>
<dbReference type="Pfam" id="PF01648">
    <property type="entry name" value="ACPS"/>
    <property type="match status" value="1"/>
</dbReference>
<keyword evidence="1 8" id="KW-0444">Lipid biosynthesis</keyword>
<dbReference type="InterPro" id="IPR008278">
    <property type="entry name" value="4-PPantetheinyl_Trfase_dom"/>
</dbReference>
<dbReference type="InterPro" id="IPR002582">
    <property type="entry name" value="ACPS"/>
</dbReference>
<evidence type="ECO:0000259" key="9">
    <source>
        <dbReference type="Pfam" id="PF01648"/>
    </source>
</evidence>
<dbReference type="NCBIfam" id="NF000832">
    <property type="entry name" value="PRK00070.3-2"/>
    <property type="match status" value="1"/>
</dbReference>
<feature type="binding site" evidence="8">
    <location>
        <position position="50"/>
    </location>
    <ligand>
        <name>Mg(2+)</name>
        <dbReference type="ChEBI" id="CHEBI:18420"/>
    </ligand>
</feature>
<evidence type="ECO:0000256" key="8">
    <source>
        <dbReference type="HAMAP-Rule" id="MF_00101"/>
    </source>
</evidence>
<keyword evidence="8" id="KW-0963">Cytoplasm</keyword>
<comment type="function">
    <text evidence="8">Transfers the 4'-phosphopantetheine moiety from coenzyme A to a Ser of acyl-carrier-protein.</text>
</comment>
<keyword evidence="2 8" id="KW-0808">Transferase</keyword>
<evidence type="ECO:0000256" key="4">
    <source>
        <dbReference type="ARBA" id="ARBA00022832"/>
    </source>
</evidence>
<dbReference type="HAMAP" id="MF_00101">
    <property type="entry name" value="AcpS"/>
    <property type="match status" value="1"/>
</dbReference>
<gene>
    <name evidence="8" type="primary">acpS</name>
    <name evidence="10" type="ORF">RH861_10670</name>
</gene>
<dbReference type="EMBL" id="JAVKGS010000003">
    <property type="protein sequence ID" value="MDR5692522.1"/>
    <property type="molecule type" value="Genomic_DNA"/>
</dbReference>
<keyword evidence="5 8" id="KW-0460">Magnesium</keyword>
<dbReference type="RefSeq" id="WP_067948519.1">
    <property type="nucleotide sequence ID" value="NZ_BAABBS010000001.1"/>
</dbReference>
<dbReference type="InterPro" id="IPR037143">
    <property type="entry name" value="4-PPantetheinyl_Trfase_dom_sf"/>
</dbReference>
<feature type="domain" description="4'-phosphopantetheinyl transferase" evidence="9">
    <location>
        <begin position="4"/>
        <end position="85"/>
    </location>
</feature>
<keyword evidence="11" id="KW-1185">Reference proteome</keyword>
<accession>A0ABU1FL89</accession>
<dbReference type="Proteomes" id="UP001260072">
    <property type="component" value="Unassembled WGS sequence"/>
</dbReference>
<keyword evidence="4 8" id="KW-0276">Fatty acid metabolism</keyword>
<reference evidence="11" key="1">
    <citation type="submission" date="2023-07" db="EMBL/GenBank/DDBJ databases">
        <title>Description of three actinobacteria isolated from air of manufacturing shop in a pharmaceutical factory.</title>
        <authorList>
            <person name="Zhang D.-F."/>
        </authorList>
    </citation>
    <scope>NUCLEOTIDE SEQUENCE [LARGE SCALE GENOMIC DNA]</scope>
    <source>
        <strain evidence="11">CCTCC AB 2011122</strain>
    </source>
</reference>
<evidence type="ECO:0000256" key="7">
    <source>
        <dbReference type="ARBA" id="ARBA00023160"/>
    </source>
</evidence>
<evidence type="ECO:0000256" key="5">
    <source>
        <dbReference type="ARBA" id="ARBA00022842"/>
    </source>
</evidence>
<protein>
    <recommendedName>
        <fullName evidence="8">Holo-[acyl-carrier-protein] synthase</fullName>
        <shortName evidence="8">Holo-ACP synthase</shortName>
        <ecNumber evidence="8">2.7.8.7</ecNumber>
    </recommendedName>
    <alternativeName>
        <fullName evidence="8">4'-phosphopantetheinyl transferase AcpS</fullName>
    </alternativeName>
</protein>
<keyword evidence="3 8" id="KW-0479">Metal-binding</keyword>
<dbReference type="NCBIfam" id="TIGR00556">
    <property type="entry name" value="pantethn_trn"/>
    <property type="match status" value="1"/>
</dbReference>
<comment type="similarity">
    <text evidence="8">Belongs to the P-Pant transferase superfamily. AcpS family.</text>
</comment>
<keyword evidence="6 8" id="KW-0443">Lipid metabolism</keyword>
<keyword evidence="7 8" id="KW-0275">Fatty acid biosynthesis</keyword>
<feature type="binding site" evidence="8">
    <location>
        <position position="8"/>
    </location>
    <ligand>
        <name>Mg(2+)</name>
        <dbReference type="ChEBI" id="CHEBI:18420"/>
    </ligand>
</feature>
<evidence type="ECO:0000313" key="11">
    <source>
        <dbReference type="Proteomes" id="UP001260072"/>
    </source>
</evidence>
<name>A0ABU1FL89_9MICO</name>
<comment type="catalytic activity">
    <reaction evidence="8">
        <text>apo-[ACP] + CoA = holo-[ACP] + adenosine 3',5'-bisphosphate + H(+)</text>
        <dbReference type="Rhea" id="RHEA:12068"/>
        <dbReference type="Rhea" id="RHEA-COMP:9685"/>
        <dbReference type="Rhea" id="RHEA-COMP:9690"/>
        <dbReference type="ChEBI" id="CHEBI:15378"/>
        <dbReference type="ChEBI" id="CHEBI:29999"/>
        <dbReference type="ChEBI" id="CHEBI:57287"/>
        <dbReference type="ChEBI" id="CHEBI:58343"/>
        <dbReference type="ChEBI" id="CHEBI:64479"/>
        <dbReference type="EC" id="2.7.8.7"/>
    </reaction>
</comment>
<comment type="subcellular location">
    <subcellularLocation>
        <location evidence="8">Cytoplasm</location>
    </subcellularLocation>
</comment>
<evidence type="ECO:0000256" key="3">
    <source>
        <dbReference type="ARBA" id="ARBA00022723"/>
    </source>
</evidence>
<evidence type="ECO:0000256" key="2">
    <source>
        <dbReference type="ARBA" id="ARBA00022679"/>
    </source>
</evidence>
<proteinExistence type="inferred from homology"/>
<evidence type="ECO:0000256" key="1">
    <source>
        <dbReference type="ARBA" id="ARBA00022516"/>
    </source>
</evidence>